<dbReference type="Proteomes" id="UP000681722">
    <property type="component" value="Unassembled WGS sequence"/>
</dbReference>
<dbReference type="EMBL" id="CAJOBC010085548">
    <property type="protein sequence ID" value="CAF4332549.1"/>
    <property type="molecule type" value="Genomic_DNA"/>
</dbReference>
<accession>A0A815QFX9</accession>
<keyword evidence="1" id="KW-0175">Coiled coil</keyword>
<dbReference type="AlphaFoldDB" id="A0A815QFX9"/>
<keyword evidence="4" id="KW-1185">Reference proteome</keyword>
<reference evidence="2" key="1">
    <citation type="submission" date="2021-02" db="EMBL/GenBank/DDBJ databases">
        <authorList>
            <person name="Nowell W R."/>
        </authorList>
    </citation>
    <scope>NUCLEOTIDE SEQUENCE</scope>
</reference>
<name>A0A815QFX9_9BILA</name>
<feature type="coiled-coil region" evidence="1">
    <location>
        <begin position="123"/>
        <end position="167"/>
    </location>
</feature>
<proteinExistence type="predicted"/>
<sequence length="461" mass="54983">MSADINVQSIKQCQIELCKSMAVSQCFHCSKNICLEHLTEHVNLINVPQISLIDQLNYLKDQSEHMTIEQLSKQALNKLEQWKNESYEIINQLFDIKYQELEMGIQKQEDYLNENRIKQQQLVKDVQNKLNESNLTNEQINNIKQNIEQIKNNLNEFNNNFIKIETKSLNIDHNYIKIQIKSRELNLKQLETIQPIKTCHLKWHAFAMASNQYFILLQYNEQILNVYDHELNLYKQIPWNHDIIWDMCWSTIINEFILLTLTNIYTIDVKTTNIKLIDQIKPHKTDAPFGHCTCSHLNDNDTHLFISYKGYDPVIEEYNLKLTFQLQKQWKSPQTCSHDERINCLRYNNYNDQIGLIIYNKTTDQWHLDVHELLTFNVIWSLELGEICLQHGYYLNPLSNNEWLIINTDSHLLYNVRSNDHLYTTIKYDKRLLNAIMFNENYLVISTMEYTINLHELYVKK</sequence>
<evidence type="ECO:0008006" key="5">
    <source>
        <dbReference type="Google" id="ProtNLM"/>
    </source>
</evidence>
<evidence type="ECO:0000256" key="1">
    <source>
        <dbReference type="SAM" id="Coils"/>
    </source>
</evidence>
<evidence type="ECO:0000313" key="3">
    <source>
        <dbReference type="EMBL" id="CAF4332549.1"/>
    </source>
</evidence>
<evidence type="ECO:0000313" key="2">
    <source>
        <dbReference type="EMBL" id="CAF1462687.1"/>
    </source>
</evidence>
<dbReference type="OrthoDB" id="10021588at2759"/>
<gene>
    <name evidence="2" type="ORF">GPM918_LOCUS35148</name>
    <name evidence="3" type="ORF">SRO942_LOCUS35861</name>
</gene>
<comment type="caution">
    <text evidence="2">The sequence shown here is derived from an EMBL/GenBank/DDBJ whole genome shotgun (WGS) entry which is preliminary data.</text>
</comment>
<evidence type="ECO:0000313" key="4">
    <source>
        <dbReference type="Proteomes" id="UP000663829"/>
    </source>
</evidence>
<dbReference type="SUPFAM" id="SSF101908">
    <property type="entry name" value="Putative isomerase YbhE"/>
    <property type="match status" value="1"/>
</dbReference>
<protein>
    <recommendedName>
        <fullName evidence="5">B box-type domain-containing protein</fullName>
    </recommendedName>
</protein>
<dbReference type="Proteomes" id="UP000663829">
    <property type="component" value="Unassembled WGS sequence"/>
</dbReference>
<dbReference type="EMBL" id="CAJNOQ010020091">
    <property type="protein sequence ID" value="CAF1462687.1"/>
    <property type="molecule type" value="Genomic_DNA"/>
</dbReference>
<organism evidence="2 4">
    <name type="scientific">Didymodactylos carnosus</name>
    <dbReference type="NCBI Taxonomy" id="1234261"/>
    <lineage>
        <taxon>Eukaryota</taxon>
        <taxon>Metazoa</taxon>
        <taxon>Spiralia</taxon>
        <taxon>Gnathifera</taxon>
        <taxon>Rotifera</taxon>
        <taxon>Eurotatoria</taxon>
        <taxon>Bdelloidea</taxon>
        <taxon>Philodinida</taxon>
        <taxon>Philodinidae</taxon>
        <taxon>Didymodactylos</taxon>
    </lineage>
</organism>